<dbReference type="Proteomes" id="UP000838756">
    <property type="component" value="Unassembled WGS sequence"/>
</dbReference>
<reference evidence="1" key="1">
    <citation type="submission" date="2022-03" db="EMBL/GenBank/DDBJ databases">
        <authorList>
            <person name="Lindestad O."/>
        </authorList>
    </citation>
    <scope>NUCLEOTIDE SEQUENCE</scope>
</reference>
<gene>
    <name evidence="1" type="primary">jg19013</name>
    <name evidence="1" type="ORF">PAEG_LOCUS876</name>
</gene>
<comment type="caution">
    <text evidence="1">The sequence shown here is derived from an EMBL/GenBank/DDBJ whole genome shotgun (WGS) entry which is preliminary data.</text>
</comment>
<proteinExistence type="predicted"/>
<sequence>MEALSMENLESIEHSISTLTEHFNTRMAEFLHVIQTSIPATSPTSNIAAQFGTFRVFVLSSLESLQLEVQVLSKQCDVMETRKMLLVHGVPEVQKENVSTTVVKVLSQQLGMPEFTETRLSYCRRLGRQKDGKAWAILVKFHDLSIRNQVFSFVFYNVSNYS</sequence>
<dbReference type="EMBL" id="CAKXAJ010002846">
    <property type="protein sequence ID" value="CAH2208260.1"/>
    <property type="molecule type" value="Genomic_DNA"/>
</dbReference>
<name>A0A8S4QH93_9NEOP</name>
<dbReference type="OrthoDB" id="8121249at2759"/>
<evidence type="ECO:0000313" key="2">
    <source>
        <dbReference type="Proteomes" id="UP000838756"/>
    </source>
</evidence>
<evidence type="ECO:0000313" key="1">
    <source>
        <dbReference type="EMBL" id="CAH2208260.1"/>
    </source>
</evidence>
<protein>
    <submittedName>
        <fullName evidence="1">Jg19013 protein</fullName>
    </submittedName>
</protein>
<keyword evidence="2" id="KW-1185">Reference proteome</keyword>
<dbReference type="AlphaFoldDB" id="A0A8S4QH93"/>
<accession>A0A8S4QH93</accession>
<organism evidence="1 2">
    <name type="scientific">Pararge aegeria aegeria</name>
    <dbReference type="NCBI Taxonomy" id="348720"/>
    <lineage>
        <taxon>Eukaryota</taxon>
        <taxon>Metazoa</taxon>
        <taxon>Ecdysozoa</taxon>
        <taxon>Arthropoda</taxon>
        <taxon>Hexapoda</taxon>
        <taxon>Insecta</taxon>
        <taxon>Pterygota</taxon>
        <taxon>Neoptera</taxon>
        <taxon>Endopterygota</taxon>
        <taxon>Lepidoptera</taxon>
        <taxon>Glossata</taxon>
        <taxon>Ditrysia</taxon>
        <taxon>Papilionoidea</taxon>
        <taxon>Nymphalidae</taxon>
        <taxon>Satyrinae</taxon>
        <taxon>Satyrini</taxon>
        <taxon>Parargina</taxon>
        <taxon>Pararge</taxon>
    </lineage>
</organism>